<accession>A0A1B0BQF8</accession>
<dbReference type="VEuPathDB" id="VectorBase:GPPI037357"/>
<proteinExistence type="predicted"/>
<evidence type="ECO:0000313" key="2">
    <source>
        <dbReference type="Proteomes" id="UP000092460"/>
    </source>
</evidence>
<organism evidence="1 2">
    <name type="scientific">Glossina palpalis gambiensis</name>
    <dbReference type="NCBI Taxonomy" id="67801"/>
    <lineage>
        <taxon>Eukaryota</taxon>
        <taxon>Metazoa</taxon>
        <taxon>Ecdysozoa</taxon>
        <taxon>Arthropoda</taxon>
        <taxon>Hexapoda</taxon>
        <taxon>Insecta</taxon>
        <taxon>Pterygota</taxon>
        <taxon>Neoptera</taxon>
        <taxon>Endopterygota</taxon>
        <taxon>Diptera</taxon>
        <taxon>Brachycera</taxon>
        <taxon>Muscomorpha</taxon>
        <taxon>Hippoboscoidea</taxon>
        <taxon>Glossinidae</taxon>
        <taxon>Glossina</taxon>
    </lineage>
</organism>
<dbReference type="EnsemblMetazoa" id="GPPI037357-RA">
    <property type="protein sequence ID" value="GPPI037357-PA"/>
    <property type="gene ID" value="GPPI037357"/>
</dbReference>
<reference evidence="2" key="1">
    <citation type="submission" date="2015-01" db="EMBL/GenBank/DDBJ databases">
        <authorList>
            <person name="Aksoy S."/>
            <person name="Warren W."/>
            <person name="Wilson R.K."/>
        </authorList>
    </citation>
    <scope>NUCLEOTIDE SEQUENCE [LARGE SCALE GENOMIC DNA]</scope>
    <source>
        <strain evidence="2">IAEA</strain>
    </source>
</reference>
<sequence>MADHLPEHQSTRLECSAFQYRYHLTRSTQLPTSNRTKTENTTSSTTTLINHYSHVCIYTIRHMYDTLICCLHSQHMVGFRADCPPMAMR</sequence>
<keyword evidence="2" id="KW-1185">Reference proteome</keyword>
<protein>
    <submittedName>
        <fullName evidence="1">Uncharacterized protein</fullName>
    </submittedName>
</protein>
<dbReference type="EMBL" id="JXJN01018595">
    <property type="status" value="NOT_ANNOTATED_CDS"/>
    <property type="molecule type" value="Genomic_DNA"/>
</dbReference>
<dbReference type="Proteomes" id="UP000092460">
    <property type="component" value="Unassembled WGS sequence"/>
</dbReference>
<name>A0A1B0BQF8_9MUSC</name>
<evidence type="ECO:0000313" key="1">
    <source>
        <dbReference type="EnsemblMetazoa" id="GPPI037357-PA"/>
    </source>
</evidence>
<dbReference type="AlphaFoldDB" id="A0A1B0BQF8"/>
<reference evidence="1" key="2">
    <citation type="submission" date="2020-05" db="UniProtKB">
        <authorList>
            <consortium name="EnsemblMetazoa"/>
        </authorList>
    </citation>
    <scope>IDENTIFICATION</scope>
    <source>
        <strain evidence="1">IAEA</strain>
    </source>
</reference>